<evidence type="ECO:0000313" key="3">
    <source>
        <dbReference type="Proteomes" id="UP000784919"/>
    </source>
</evidence>
<dbReference type="SMART" id="SM01210">
    <property type="entry name" value="GARS_C"/>
    <property type="match status" value="1"/>
</dbReference>
<dbReference type="Gene3D" id="3.90.600.10">
    <property type="entry name" value="Phosphoribosylglycinamide synthetase, C-terminal domain"/>
    <property type="match status" value="1"/>
</dbReference>
<protein>
    <recommendedName>
        <fullName evidence="1">Phosphoribosylglycinamide synthetase C-domain domain-containing protein</fullName>
    </recommendedName>
</protein>
<dbReference type="GO" id="GO:0004637">
    <property type="term" value="F:phosphoribosylamine-glycine ligase activity"/>
    <property type="evidence" value="ECO:0007669"/>
    <property type="project" value="InterPro"/>
</dbReference>
<dbReference type="SUPFAM" id="SSF51246">
    <property type="entry name" value="Rudiment single hybrid motif"/>
    <property type="match status" value="1"/>
</dbReference>
<evidence type="ECO:0000259" key="1">
    <source>
        <dbReference type="SMART" id="SM01210"/>
    </source>
</evidence>
<dbReference type="OrthoDB" id="2018833at2759"/>
<dbReference type="AlphaFoldDB" id="A0A9P7SKT5"/>
<gene>
    <name evidence="2" type="ORF">E4U56_006834</name>
</gene>
<dbReference type="Pfam" id="PF02843">
    <property type="entry name" value="GARS_C"/>
    <property type="match status" value="1"/>
</dbReference>
<sequence length="73" mass="7839">LVGDQLQSSGGRVIAVNSVGESLRSAVDASYAALSAGVIKFDDMFFRKDIAHRAFRAPKKEAMAYAQPSVDIH</sequence>
<comment type="caution">
    <text evidence="2">The sequence shown here is derived from an EMBL/GenBank/DDBJ whole genome shotgun (WGS) entry which is preliminary data.</text>
</comment>
<accession>A0A9P7SKT5</accession>
<dbReference type="GO" id="GO:0009113">
    <property type="term" value="P:purine nucleobase biosynthetic process"/>
    <property type="evidence" value="ECO:0007669"/>
    <property type="project" value="InterPro"/>
</dbReference>
<evidence type="ECO:0000313" key="2">
    <source>
        <dbReference type="EMBL" id="KAG5955947.1"/>
    </source>
</evidence>
<name>A0A9P7SKT5_9HYPO</name>
<organism evidence="2 3">
    <name type="scientific">Claviceps arundinis</name>
    <dbReference type="NCBI Taxonomy" id="1623583"/>
    <lineage>
        <taxon>Eukaryota</taxon>
        <taxon>Fungi</taxon>
        <taxon>Dikarya</taxon>
        <taxon>Ascomycota</taxon>
        <taxon>Pezizomycotina</taxon>
        <taxon>Sordariomycetes</taxon>
        <taxon>Hypocreomycetidae</taxon>
        <taxon>Hypocreales</taxon>
        <taxon>Clavicipitaceae</taxon>
        <taxon>Claviceps</taxon>
    </lineage>
</organism>
<dbReference type="InterPro" id="IPR037123">
    <property type="entry name" value="PRibGlycinamide_synth_C_sf"/>
</dbReference>
<dbReference type="InterPro" id="IPR020560">
    <property type="entry name" value="PRibGlycinamide_synth_C-dom"/>
</dbReference>
<reference evidence="2" key="1">
    <citation type="journal article" date="2020" name="bioRxiv">
        <title>Whole genome comparisons of ergot fungi reveals the divergence and evolution of species within the genus Claviceps are the result of varying mechanisms driving genome evolution and host range expansion.</title>
        <authorList>
            <person name="Wyka S.A."/>
            <person name="Mondo S.J."/>
            <person name="Liu M."/>
            <person name="Dettman J."/>
            <person name="Nalam V."/>
            <person name="Broders K.D."/>
        </authorList>
    </citation>
    <scope>NUCLEOTIDE SEQUENCE</scope>
    <source>
        <strain evidence="2">CCC 1102</strain>
    </source>
</reference>
<dbReference type="InterPro" id="IPR011054">
    <property type="entry name" value="Rudment_hybrid_motif"/>
</dbReference>
<dbReference type="Proteomes" id="UP000784919">
    <property type="component" value="Unassembled WGS sequence"/>
</dbReference>
<feature type="non-terminal residue" evidence="2">
    <location>
        <position position="1"/>
    </location>
</feature>
<dbReference type="EMBL" id="SRPS01000594">
    <property type="protein sequence ID" value="KAG5955947.1"/>
    <property type="molecule type" value="Genomic_DNA"/>
</dbReference>
<proteinExistence type="predicted"/>
<feature type="domain" description="Phosphoribosylglycinamide synthetase C-domain" evidence="1">
    <location>
        <begin position="1"/>
        <end position="55"/>
    </location>
</feature>